<dbReference type="EMBL" id="JBANRG010000008">
    <property type="protein sequence ID" value="KAK7464295.1"/>
    <property type="molecule type" value="Genomic_DNA"/>
</dbReference>
<name>A0ABR1JS76_9AGAR</name>
<proteinExistence type="inferred from homology"/>
<dbReference type="Pfam" id="PF00106">
    <property type="entry name" value="adh_short"/>
    <property type="match status" value="1"/>
</dbReference>
<evidence type="ECO:0000256" key="1">
    <source>
        <dbReference type="ARBA" id="ARBA00006484"/>
    </source>
</evidence>
<comment type="caution">
    <text evidence="3">The sequence shown here is derived from an EMBL/GenBank/DDBJ whole genome shotgun (WGS) entry which is preliminary data.</text>
</comment>
<dbReference type="PANTHER" id="PTHR44169">
    <property type="entry name" value="NADPH-DEPENDENT 1-ACYLDIHYDROXYACETONE PHOSPHATE REDUCTASE"/>
    <property type="match status" value="1"/>
</dbReference>
<dbReference type="InterPro" id="IPR036291">
    <property type="entry name" value="NAD(P)-bd_dom_sf"/>
</dbReference>
<reference evidence="3 4" key="1">
    <citation type="submission" date="2024-01" db="EMBL/GenBank/DDBJ databases">
        <title>A draft genome for the cacao thread blight pathogen Marasmiellus scandens.</title>
        <authorList>
            <person name="Baruah I.K."/>
            <person name="Leung J."/>
            <person name="Bukari Y."/>
            <person name="Amoako-Attah I."/>
            <person name="Meinhardt L.W."/>
            <person name="Bailey B.A."/>
            <person name="Cohen S.P."/>
        </authorList>
    </citation>
    <scope>NUCLEOTIDE SEQUENCE [LARGE SCALE GENOMIC DNA]</scope>
    <source>
        <strain evidence="3 4">GH-19</strain>
    </source>
</reference>
<sequence length="99" mass="10160">MSSQRIVFITGCSDGGIGAALAITLANKGCIVYASSRSISSMAGLTHSNIRKLTVDVTVDASVESAAKEIYEKEGRLDVAIANAGVGLTSAPGSLLHHR</sequence>
<comment type="similarity">
    <text evidence="1">Belongs to the short-chain dehydrogenases/reductases (SDR) family.</text>
</comment>
<dbReference type="EC" id="1.1.1.101" evidence="3"/>
<dbReference type="GO" id="GO:0000140">
    <property type="term" value="F:acylglycerone-phosphate reductase (NADP+) activity"/>
    <property type="evidence" value="ECO:0007669"/>
    <property type="project" value="UniProtKB-EC"/>
</dbReference>
<dbReference type="PANTHER" id="PTHR44169:SF6">
    <property type="entry name" value="NADPH-DEPENDENT 1-ACYLDIHYDROXYACETONE PHOSPHATE REDUCTASE"/>
    <property type="match status" value="1"/>
</dbReference>
<gene>
    <name evidence="3" type="primary">AYR1_2</name>
    <name evidence="3" type="ORF">VKT23_006462</name>
</gene>
<accession>A0ABR1JS76</accession>
<protein>
    <submittedName>
        <fullName evidence="3">NADPH-dependent 1-acyl dihydroxyacetone phosphate reductase</fullName>
        <ecNumber evidence="3">1.1.1.101</ecNumber>
    </submittedName>
</protein>
<dbReference type="Proteomes" id="UP001498398">
    <property type="component" value="Unassembled WGS sequence"/>
</dbReference>
<keyword evidence="2 3" id="KW-0560">Oxidoreductase</keyword>
<evidence type="ECO:0000313" key="3">
    <source>
        <dbReference type="EMBL" id="KAK7464295.1"/>
    </source>
</evidence>
<dbReference type="Gene3D" id="3.40.50.720">
    <property type="entry name" value="NAD(P)-binding Rossmann-like Domain"/>
    <property type="match status" value="1"/>
</dbReference>
<evidence type="ECO:0000313" key="4">
    <source>
        <dbReference type="Proteomes" id="UP001498398"/>
    </source>
</evidence>
<dbReference type="SUPFAM" id="SSF51735">
    <property type="entry name" value="NAD(P)-binding Rossmann-fold domains"/>
    <property type="match status" value="1"/>
</dbReference>
<evidence type="ECO:0000256" key="2">
    <source>
        <dbReference type="ARBA" id="ARBA00023002"/>
    </source>
</evidence>
<keyword evidence="4" id="KW-1185">Reference proteome</keyword>
<organism evidence="3 4">
    <name type="scientific">Marasmiellus scandens</name>
    <dbReference type="NCBI Taxonomy" id="2682957"/>
    <lineage>
        <taxon>Eukaryota</taxon>
        <taxon>Fungi</taxon>
        <taxon>Dikarya</taxon>
        <taxon>Basidiomycota</taxon>
        <taxon>Agaricomycotina</taxon>
        <taxon>Agaricomycetes</taxon>
        <taxon>Agaricomycetidae</taxon>
        <taxon>Agaricales</taxon>
        <taxon>Marasmiineae</taxon>
        <taxon>Omphalotaceae</taxon>
        <taxon>Marasmiellus</taxon>
    </lineage>
</organism>
<dbReference type="InterPro" id="IPR002347">
    <property type="entry name" value="SDR_fam"/>
</dbReference>